<gene>
    <name evidence="3" type="ORF">RM553_10140</name>
</gene>
<evidence type="ECO:0000256" key="1">
    <source>
        <dbReference type="ARBA" id="ARBA00008635"/>
    </source>
</evidence>
<dbReference type="PANTHER" id="PTHR37302:SF3">
    <property type="entry name" value="DAMAGE-INDUCIBLE PROTEIN DINB"/>
    <property type="match status" value="1"/>
</dbReference>
<evidence type="ECO:0000313" key="3">
    <source>
        <dbReference type="EMBL" id="MDT0643188.1"/>
    </source>
</evidence>
<dbReference type="RefSeq" id="WP_311534810.1">
    <property type="nucleotide sequence ID" value="NZ_JAVRHQ010000011.1"/>
</dbReference>
<evidence type="ECO:0000256" key="2">
    <source>
        <dbReference type="ARBA" id="ARBA00022723"/>
    </source>
</evidence>
<dbReference type="Gene3D" id="1.20.120.450">
    <property type="entry name" value="dinb family like domain"/>
    <property type="match status" value="1"/>
</dbReference>
<dbReference type="EMBL" id="JAVRHQ010000011">
    <property type="protein sequence ID" value="MDT0643188.1"/>
    <property type="molecule type" value="Genomic_DNA"/>
</dbReference>
<comment type="similarity">
    <text evidence="1">Belongs to the DinB family.</text>
</comment>
<dbReference type="PANTHER" id="PTHR37302">
    <property type="entry name" value="SLR1116 PROTEIN"/>
    <property type="match status" value="1"/>
</dbReference>
<sequence length="145" mass="17102">MNKDFFEQNYKANEIYISTLSRLNSSKTNSIFGHVLQAHQIWNERINGIFPKKIDPWKNIEPGDWEVINEKNFQISLEIINGKDMQTRINYSNSKGEMFENTVEEILFHILNHSAYHRGQLALLIRALEKEPPYTDYIGFKRTPK</sequence>
<evidence type="ECO:0000313" key="4">
    <source>
        <dbReference type="Proteomes" id="UP001262889"/>
    </source>
</evidence>
<accession>A0ABU3CA13</accession>
<proteinExistence type="inferred from homology"/>
<dbReference type="SUPFAM" id="SSF109854">
    <property type="entry name" value="DinB/YfiT-like putative metalloenzymes"/>
    <property type="match status" value="1"/>
</dbReference>
<organism evidence="3 4">
    <name type="scientific">Autumnicola tepida</name>
    <dbReference type="NCBI Taxonomy" id="3075595"/>
    <lineage>
        <taxon>Bacteria</taxon>
        <taxon>Pseudomonadati</taxon>
        <taxon>Bacteroidota</taxon>
        <taxon>Flavobacteriia</taxon>
        <taxon>Flavobacteriales</taxon>
        <taxon>Flavobacteriaceae</taxon>
        <taxon>Autumnicola</taxon>
    </lineage>
</organism>
<comment type="caution">
    <text evidence="3">The sequence shown here is derived from an EMBL/GenBank/DDBJ whole genome shotgun (WGS) entry which is preliminary data.</text>
</comment>
<dbReference type="InterPro" id="IPR007837">
    <property type="entry name" value="DinB"/>
</dbReference>
<name>A0ABU3CA13_9FLAO</name>
<keyword evidence="4" id="KW-1185">Reference proteome</keyword>
<dbReference type="InterPro" id="IPR034660">
    <property type="entry name" value="DinB/YfiT-like"/>
</dbReference>
<keyword evidence="2" id="KW-0479">Metal-binding</keyword>
<reference evidence="3 4" key="1">
    <citation type="submission" date="2023-09" db="EMBL/GenBank/DDBJ databases">
        <authorList>
            <person name="Rey-Velasco X."/>
        </authorList>
    </citation>
    <scope>NUCLEOTIDE SEQUENCE [LARGE SCALE GENOMIC DNA]</scope>
    <source>
        <strain evidence="3 4">F363</strain>
    </source>
</reference>
<dbReference type="Pfam" id="PF05163">
    <property type="entry name" value="DinB"/>
    <property type="match status" value="1"/>
</dbReference>
<protein>
    <submittedName>
        <fullName evidence="3">DinB family protein</fullName>
    </submittedName>
</protein>
<dbReference type="Proteomes" id="UP001262889">
    <property type="component" value="Unassembled WGS sequence"/>
</dbReference>